<dbReference type="Gene3D" id="3.30.300.30">
    <property type="match status" value="1"/>
</dbReference>
<keyword evidence="2 5" id="KW-0436">Ligase</keyword>
<dbReference type="Pfam" id="PF00501">
    <property type="entry name" value="AMP-binding"/>
    <property type="match status" value="1"/>
</dbReference>
<comment type="similarity">
    <text evidence="1">Belongs to the ATP-dependent AMP-binding enzyme family.</text>
</comment>
<evidence type="ECO:0000313" key="6">
    <source>
        <dbReference type="Proteomes" id="UP001646157"/>
    </source>
</evidence>
<dbReference type="PANTHER" id="PTHR43201:SF5">
    <property type="entry name" value="MEDIUM-CHAIN ACYL-COA LIGASE ACSF2, MITOCHONDRIAL"/>
    <property type="match status" value="1"/>
</dbReference>
<dbReference type="PANTHER" id="PTHR43201">
    <property type="entry name" value="ACYL-COA SYNTHETASE"/>
    <property type="match status" value="1"/>
</dbReference>
<name>A0ABS2NH20_9BACI</name>
<feature type="domain" description="AMP-dependent synthetase/ligase" evidence="3">
    <location>
        <begin position="14"/>
        <end position="353"/>
    </location>
</feature>
<feature type="domain" description="AMP-binding enzyme C-terminal" evidence="4">
    <location>
        <begin position="403"/>
        <end position="478"/>
    </location>
</feature>
<evidence type="ECO:0000259" key="4">
    <source>
        <dbReference type="Pfam" id="PF13193"/>
    </source>
</evidence>
<gene>
    <name evidence="5" type="ORF">JOC86_003735</name>
</gene>
<organism evidence="5 6">
    <name type="scientific">Rossellomorea pakistanensis</name>
    <dbReference type="NCBI Taxonomy" id="992288"/>
    <lineage>
        <taxon>Bacteria</taxon>
        <taxon>Bacillati</taxon>
        <taxon>Bacillota</taxon>
        <taxon>Bacilli</taxon>
        <taxon>Bacillales</taxon>
        <taxon>Bacillaceae</taxon>
        <taxon>Rossellomorea</taxon>
    </lineage>
</organism>
<dbReference type="SUPFAM" id="SSF56801">
    <property type="entry name" value="Acetyl-CoA synthetase-like"/>
    <property type="match status" value="1"/>
</dbReference>
<reference evidence="5 6" key="1">
    <citation type="submission" date="2021-01" db="EMBL/GenBank/DDBJ databases">
        <title>Genomic Encyclopedia of Type Strains, Phase IV (KMG-IV): sequencing the most valuable type-strain genomes for metagenomic binning, comparative biology and taxonomic classification.</title>
        <authorList>
            <person name="Goeker M."/>
        </authorList>
    </citation>
    <scope>NUCLEOTIDE SEQUENCE [LARGE SCALE GENOMIC DNA]</scope>
    <source>
        <strain evidence="5 6">DSM 24834</strain>
    </source>
</reference>
<sequence>METLGNVYLKTFNRKLNEQALWDGTKGYTFSQLKERSLRLANALISRGLKKGDRVAILMSNRMEHIELDVAIALTGLIKVPLNYRLHPKEHKYALQDSGASLLIGEKYLIEPIDYQIPIVVVGSEYERWIFEFQNIRPNEGVHEDDVYAIMYTSGTTGRPKGAMLTHRNFMSSSFALITTCDMTQDDVIGHAAPLTHGSNFLAHCALFLGLKQVIFNKFEPEYFLESIEKERISTFFLVPTMVNLMIHEESLATRDLSSLRTINMAGAPMAAEKIKMAMDILGPKIVETYGQIEAPMTITAMPRLELGKRLTSAGAPGPFVEMRIVDDAGVEVSVGEIGEIICRGSLVMKGYWNNEVATAETLKNGWLYTGDLGWVDEDGYLHIVDRKKDVIISGGANTYPREVEEILNLHPAVKETCVFGIPDEKWGEAICAHVVLRENQQATDLELIELCKEHLASFKKPKNIYIVDSLPKSTYGKILRKEIRESYWGSTV</sequence>
<dbReference type="Gene3D" id="3.40.50.12780">
    <property type="entry name" value="N-terminal domain of ligase-like"/>
    <property type="match status" value="1"/>
</dbReference>
<comment type="caution">
    <text evidence="5">The sequence shown here is derived from an EMBL/GenBank/DDBJ whole genome shotgun (WGS) entry which is preliminary data.</text>
</comment>
<proteinExistence type="inferred from homology"/>
<dbReference type="RefSeq" id="WP_205174364.1">
    <property type="nucleotide sequence ID" value="NZ_JAFBDZ010000004.1"/>
</dbReference>
<dbReference type="CDD" id="cd17631">
    <property type="entry name" value="FACL_FadD13-like"/>
    <property type="match status" value="1"/>
</dbReference>
<protein>
    <submittedName>
        <fullName evidence="5">Long-chain acyl-CoA synthetase</fullName>
        <ecNumber evidence="5">6.2.1.3</ecNumber>
    </submittedName>
</protein>
<dbReference type="Pfam" id="PF13193">
    <property type="entry name" value="AMP-binding_C"/>
    <property type="match status" value="1"/>
</dbReference>
<dbReference type="InterPro" id="IPR042099">
    <property type="entry name" value="ANL_N_sf"/>
</dbReference>
<keyword evidence="6" id="KW-1185">Reference proteome</keyword>
<accession>A0ABS2NH20</accession>
<evidence type="ECO:0000256" key="2">
    <source>
        <dbReference type="ARBA" id="ARBA00022598"/>
    </source>
</evidence>
<dbReference type="InterPro" id="IPR025110">
    <property type="entry name" value="AMP-bd_C"/>
</dbReference>
<dbReference type="InterPro" id="IPR020845">
    <property type="entry name" value="AMP-binding_CS"/>
</dbReference>
<dbReference type="GO" id="GO:0004467">
    <property type="term" value="F:long-chain fatty acid-CoA ligase activity"/>
    <property type="evidence" value="ECO:0007669"/>
    <property type="project" value="UniProtKB-EC"/>
</dbReference>
<dbReference type="EMBL" id="JAFBDZ010000004">
    <property type="protein sequence ID" value="MBM7587162.1"/>
    <property type="molecule type" value="Genomic_DNA"/>
</dbReference>
<dbReference type="InterPro" id="IPR045851">
    <property type="entry name" value="AMP-bd_C_sf"/>
</dbReference>
<evidence type="ECO:0000313" key="5">
    <source>
        <dbReference type="EMBL" id="MBM7587162.1"/>
    </source>
</evidence>
<dbReference type="Proteomes" id="UP001646157">
    <property type="component" value="Unassembled WGS sequence"/>
</dbReference>
<evidence type="ECO:0000256" key="1">
    <source>
        <dbReference type="ARBA" id="ARBA00006432"/>
    </source>
</evidence>
<evidence type="ECO:0000259" key="3">
    <source>
        <dbReference type="Pfam" id="PF00501"/>
    </source>
</evidence>
<dbReference type="PROSITE" id="PS00455">
    <property type="entry name" value="AMP_BINDING"/>
    <property type="match status" value="1"/>
</dbReference>
<dbReference type="InterPro" id="IPR000873">
    <property type="entry name" value="AMP-dep_synth/lig_dom"/>
</dbReference>
<dbReference type="EC" id="6.2.1.3" evidence="5"/>